<sequence length="566" mass="66886">MKNKASYTSYILFVLSSFFRKYQSPITFFIVVIFVFSFDFLLYSTHDNIASQELINFIKDTKTKHNVDPPEIWLSLLALVLGTLIIVISIASQSTPKLIDIYLKDSYSLSYVWFITVGALHNIFVDFFVTIFFIESSEGEYISQANIAMLKNIKFSALLNSYVILPIALILAVPYILYILRYTQTKNVVDKIYRDNHRRIQRLKVRTNFGLLSRPKTVAEYQFWLFEGLNQLDDLLKYVDFKEPKSDIINKISLLMQEYLHIKKSINQLFFKISGKIRGDISFKTITEQFREIEEKQIFYEHKTFRQFSNAYWHLIDKGEFDLASLCVYEIFQCGKVAIDYKEDEVVRLTLIRFNTILRFGIKHGLKENEARNIYNAVFYYGKFVEALIGYQNIELIKEGAKYLNIYLNEIHRHSQNNDTFVFLVDVFAWEFKRILIRLHENQVSNELEKSILANFLAVDNLTSDKKQLFSFNIRILQVGLALYYLRKQTFELLDTIIEDLIMDTEFMSKEQLRNHVESVCKRIESAELNFWEDTDRGNLNLYYSPDKELTKKFLERLDERLNASY</sequence>
<keyword evidence="1" id="KW-0472">Membrane</keyword>
<protein>
    <recommendedName>
        <fullName evidence="4">DUF2254 domain-containing protein</fullName>
    </recommendedName>
</protein>
<dbReference type="AlphaFoldDB" id="A0A1I2FVS3"/>
<evidence type="ECO:0000313" key="2">
    <source>
        <dbReference type="EMBL" id="SFF08541.1"/>
    </source>
</evidence>
<feature type="transmembrane region" description="Helical" evidence="1">
    <location>
        <begin position="111"/>
        <end position="134"/>
    </location>
</feature>
<feature type="transmembrane region" description="Helical" evidence="1">
    <location>
        <begin position="72"/>
        <end position="91"/>
    </location>
</feature>
<proteinExistence type="predicted"/>
<name>A0A1I2FVS3_9BACT</name>
<keyword evidence="1" id="KW-1133">Transmembrane helix</keyword>
<gene>
    <name evidence="2" type="ORF">SAMN04488541_101551</name>
</gene>
<dbReference type="OrthoDB" id="977140at2"/>
<reference evidence="2 3" key="1">
    <citation type="submission" date="2016-10" db="EMBL/GenBank/DDBJ databases">
        <authorList>
            <person name="de Groot N.N."/>
        </authorList>
    </citation>
    <scope>NUCLEOTIDE SEQUENCE [LARGE SCALE GENOMIC DNA]</scope>
    <source>
        <strain>GEY</strain>
        <strain evidence="3">DSM 9560</strain>
    </source>
</reference>
<evidence type="ECO:0000313" key="3">
    <source>
        <dbReference type="Proteomes" id="UP000199513"/>
    </source>
</evidence>
<keyword evidence="3" id="KW-1185">Reference proteome</keyword>
<evidence type="ECO:0008006" key="4">
    <source>
        <dbReference type="Google" id="ProtNLM"/>
    </source>
</evidence>
<feature type="transmembrane region" description="Helical" evidence="1">
    <location>
        <begin position="22"/>
        <end position="43"/>
    </location>
</feature>
<accession>A0A1I2FVS3</accession>
<dbReference type="EMBL" id="FONY01000015">
    <property type="protein sequence ID" value="SFF08541.1"/>
    <property type="molecule type" value="Genomic_DNA"/>
</dbReference>
<feature type="transmembrane region" description="Helical" evidence="1">
    <location>
        <begin position="155"/>
        <end position="180"/>
    </location>
</feature>
<dbReference type="Proteomes" id="UP000199513">
    <property type="component" value="Unassembled WGS sequence"/>
</dbReference>
<organism evidence="2 3">
    <name type="scientific">Thermoflexibacter ruber</name>
    <dbReference type="NCBI Taxonomy" id="1003"/>
    <lineage>
        <taxon>Bacteria</taxon>
        <taxon>Pseudomonadati</taxon>
        <taxon>Bacteroidota</taxon>
        <taxon>Cytophagia</taxon>
        <taxon>Cytophagales</taxon>
        <taxon>Thermoflexibacteraceae</taxon>
        <taxon>Thermoflexibacter</taxon>
    </lineage>
</organism>
<keyword evidence="1" id="KW-0812">Transmembrane</keyword>
<evidence type="ECO:0000256" key="1">
    <source>
        <dbReference type="SAM" id="Phobius"/>
    </source>
</evidence>
<dbReference type="RefSeq" id="WP_091544587.1">
    <property type="nucleotide sequence ID" value="NZ_FONY01000015.1"/>
</dbReference>
<dbReference type="STRING" id="1003.SAMN04488541_101551"/>